<keyword evidence="3" id="KW-1185">Reference proteome</keyword>
<feature type="transmembrane region" description="Helical" evidence="1">
    <location>
        <begin position="7"/>
        <end position="27"/>
    </location>
</feature>
<protein>
    <submittedName>
        <fullName evidence="2">Uncharacterized protein</fullName>
    </submittedName>
</protein>
<accession>A0A220TZZ2</accession>
<dbReference type="Proteomes" id="UP000198312">
    <property type="component" value="Chromosome"/>
</dbReference>
<name>A0A220TZZ2_9BACI</name>
<dbReference type="KEGG" id="vil:CFK37_05195"/>
<gene>
    <name evidence="2" type="ORF">CFK37_05195</name>
</gene>
<evidence type="ECO:0000256" key="1">
    <source>
        <dbReference type="SAM" id="Phobius"/>
    </source>
</evidence>
<evidence type="ECO:0000313" key="3">
    <source>
        <dbReference type="Proteomes" id="UP000198312"/>
    </source>
</evidence>
<feature type="transmembrane region" description="Helical" evidence="1">
    <location>
        <begin position="47"/>
        <end position="65"/>
    </location>
</feature>
<dbReference type="EMBL" id="CP022315">
    <property type="protein sequence ID" value="ASK61604.1"/>
    <property type="molecule type" value="Genomic_DNA"/>
</dbReference>
<dbReference type="AlphaFoldDB" id="A0A220TZZ2"/>
<keyword evidence="1" id="KW-0812">Transmembrane</keyword>
<evidence type="ECO:0000313" key="2">
    <source>
        <dbReference type="EMBL" id="ASK61604.1"/>
    </source>
</evidence>
<reference evidence="2 3" key="1">
    <citation type="submission" date="2017-07" db="EMBL/GenBank/DDBJ databases">
        <title>Virgibacillus sp. LM2416.</title>
        <authorList>
            <person name="Tak E.J."/>
            <person name="Bae J.-W."/>
        </authorList>
    </citation>
    <scope>NUCLEOTIDE SEQUENCE [LARGE SCALE GENOMIC DNA]</scope>
    <source>
        <strain evidence="2 3">LM2416</strain>
    </source>
</reference>
<sequence>MFFSRWTLFQGIIIILLVVLAFIADIYKKDIAVPFSSSTEVNIPMLMTFLFIVVVIGSLSLILYFQTKKSDTFLKHPLWDKMHILMPFNNPCSCERGFYYFLSDAWKEWI</sequence>
<keyword evidence="1" id="KW-1133">Transmembrane helix</keyword>
<proteinExistence type="predicted"/>
<keyword evidence="1" id="KW-0472">Membrane</keyword>
<organism evidence="2 3">
    <name type="scientific">Virgibacillus phasianinus</name>
    <dbReference type="NCBI Taxonomy" id="2017483"/>
    <lineage>
        <taxon>Bacteria</taxon>
        <taxon>Bacillati</taxon>
        <taxon>Bacillota</taxon>
        <taxon>Bacilli</taxon>
        <taxon>Bacillales</taxon>
        <taxon>Bacillaceae</taxon>
        <taxon>Virgibacillus</taxon>
    </lineage>
</organism>